<keyword evidence="2 3" id="KW-0040">ANK repeat</keyword>
<feature type="repeat" description="ANK" evidence="3">
    <location>
        <begin position="241"/>
        <end position="270"/>
    </location>
</feature>
<feature type="repeat" description="ANK" evidence="3">
    <location>
        <begin position="41"/>
        <end position="69"/>
    </location>
</feature>
<dbReference type="GO" id="GO:0005737">
    <property type="term" value="C:cytoplasm"/>
    <property type="evidence" value="ECO:0007669"/>
    <property type="project" value="TreeGrafter"/>
</dbReference>
<dbReference type="PANTHER" id="PTHR24198">
    <property type="entry name" value="ANKYRIN REPEAT AND PROTEIN KINASE DOMAIN-CONTAINING PROTEIN"/>
    <property type="match status" value="1"/>
</dbReference>
<dbReference type="InterPro" id="IPR036770">
    <property type="entry name" value="Ankyrin_rpt-contain_sf"/>
</dbReference>
<dbReference type="InParanoid" id="D7FSI6"/>
<feature type="repeat" description="ANK" evidence="3">
    <location>
        <begin position="90"/>
        <end position="122"/>
    </location>
</feature>
<organism evidence="4 5">
    <name type="scientific">Ectocarpus siliculosus</name>
    <name type="common">Brown alga</name>
    <name type="synonym">Conferva siliculosa</name>
    <dbReference type="NCBI Taxonomy" id="2880"/>
    <lineage>
        <taxon>Eukaryota</taxon>
        <taxon>Sar</taxon>
        <taxon>Stramenopiles</taxon>
        <taxon>Ochrophyta</taxon>
        <taxon>PX clade</taxon>
        <taxon>Phaeophyceae</taxon>
        <taxon>Ectocarpales</taxon>
        <taxon>Ectocarpaceae</taxon>
        <taxon>Ectocarpus</taxon>
    </lineage>
</organism>
<sequence length="389" mass="41567">MNGMCTFDPASLHALAAEIFKLVSSSCGTSSEEWVEWLRVPLNCAVTSGNEDLVTRLLDTGGDVNRLDHLGRSTTLISAGADVNDRDPAEGCYPLHAAVRRGCDRVVADLLAAGAAPNNTDGEGISPLFLACHQGDESSVKNLLAAGAEFTFESCAGYVVIASEVFPNAEINVATQLGHVGVIKAFLEHGVDASSQACPASGWTALHQAALDNQAEAVEVLLEAGADADVESLPGSPCYDTPLLAAAESMSNEALRVLLRNGADPNKPDDNGSMPLHLAAHEQTPGVMEVVDLLLRWGASETAVNKHGNTPAEVFQRLAIHRPDATEERAGALVLLARAPADRAWRRRGWVVMLRARSETERIAAQRRGLFKFRRRSKHRRARVSQTGS</sequence>
<dbReference type="PROSITE" id="PS50088">
    <property type="entry name" value="ANK_REPEAT"/>
    <property type="match status" value="6"/>
</dbReference>
<reference evidence="4 5" key="1">
    <citation type="journal article" date="2010" name="Nature">
        <title>The Ectocarpus genome and the independent evolution of multicellularity in brown algae.</title>
        <authorList>
            <person name="Cock J.M."/>
            <person name="Sterck L."/>
            <person name="Rouze P."/>
            <person name="Scornet D."/>
            <person name="Allen A.E."/>
            <person name="Amoutzias G."/>
            <person name="Anthouard V."/>
            <person name="Artiguenave F."/>
            <person name="Aury J.M."/>
            <person name="Badger J.H."/>
            <person name="Beszteri B."/>
            <person name="Billiau K."/>
            <person name="Bonnet E."/>
            <person name="Bothwell J.H."/>
            <person name="Bowler C."/>
            <person name="Boyen C."/>
            <person name="Brownlee C."/>
            <person name="Carrano C.J."/>
            <person name="Charrier B."/>
            <person name="Cho G.Y."/>
            <person name="Coelho S.M."/>
            <person name="Collen J."/>
            <person name="Corre E."/>
            <person name="Da Silva C."/>
            <person name="Delage L."/>
            <person name="Delaroque N."/>
            <person name="Dittami S.M."/>
            <person name="Doulbeau S."/>
            <person name="Elias M."/>
            <person name="Farnham G."/>
            <person name="Gachon C.M."/>
            <person name="Gschloessl B."/>
            <person name="Heesch S."/>
            <person name="Jabbari K."/>
            <person name="Jubin C."/>
            <person name="Kawai H."/>
            <person name="Kimura K."/>
            <person name="Kloareg B."/>
            <person name="Kupper F.C."/>
            <person name="Lang D."/>
            <person name="Le Bail A."/>
            <person name="Leblanc C."/>
            <person name="Lerouge P."/>
            <person name="Lohr M."/>
            <person name="Lopez P.J."/>
            <person name="Martens C."/>
            <person name="Maumus F."/>
            <person name="Michel G."/>
            <person name="Miranda-Saavedra D."/>
            <person name="Morales J."/>
            <person name="Moreau H."/>
            <person name="Motomura T."/>
            <person name="Nagasato C."/>
            <person name="Napoli C.A."/>
            <person name="Nelson D.R."/>
            <person name="Nyvall-Collen P."/>
            <person name="Peters A.F."/>
            <person name="Pommier C."/>
            <person name="Potin P."/>
            <person name="Poulain J."/>
            <person name="Quesneville H."/>
            <person name="Read B."/>
            <person name="Rensing S.A."/>
            <person name="Ritter A."/>
            <person name="Rousvoal S."/>
            <person name="Samanta M."/>
            <person name="Samson G."/>
            <person name="Schroeder D.C."/>
            <person name="Segurens B."/>
            <person name="Strittmatter M."/>
            <person name="Tonon T."/>
            <person name="Tregear J.W."/>
            <person name="Valentin K."/>
            <person name="von Dassow P."/>
            <person name="Yamagishi T."/>
            <person name="Van de Peer Y."/>
            <person name="Wincker P."/>
        </authorList>
    </citation>
    <scope>NUCLEOTIDE SEQUENCE [LARGE SCALE GENOMIC DNA]</scope>
    <source>
        <strain evidence="5">Ec32 / CCAP1310/4</strain>
    </source>
</reference>
<dbReference type="Gene3D" id="1.25.40.20">
    <property type="entry name" value="Ankyrin repeat-containing domain"/>
    <property type="match status" value="3"/>
</dbReference>
<feature type="repeat" description="ANK" evidence="3">
    <location>
        <begin position="201"/>
        <end position="233"/>
    </location>
</feature>
<dbReference type="PANTHER" id="PTHR24198:SF165">
    <property type="entry name" value="ANKYRIN REPEAT-CONTAINING PROTEIN-RELATED"/>
    <property type="match status" value="1"/>
</dbReference>
<dbReference type="PROSITE" id="PS50297">
    <property type="entry name" value="ANK_REP_REGION"/>
    <property type="match status" value="4"/>
</dbReference>
<feature type="repeat" description="ANK" evidence="3">
    <location>
        <begin position="271"/>
        <end position="306"/>
    </location>
</feature>
<dbReference type="AlphaFoldDB" id="D7FSI6"/>
<name>D7FSI6_ECTSI</name>
<protein>
    <submittedName>
        <fullName evidence="4">Similar to ankyrin 2,3/unc44</fullName>
    </submittedName>
</protein>
<feature type="repeat" description="ANK" evidence="3">
    <location>
        <begin position="123"/>
        <end position="155"/>
    </location>
</feature>
<dbReference type="EMBL" id="FN649760">
    <property type="protein sequence ID" value="CBJ31127.1"/>
    <property type="molecule type" value="Genomic_DNA"/>
</dbReference>
<evidence type="ECO:0000313" key="4">
    <source>
        <dbReference type="EMBL" id="CBJ31127.1"/>
    </source>
</evidence>
<accession>D7FSI6</accession>
<keyword evidence="5" id="KW-1185">Reference proteome</keyword>
<dbReference type="OrthoDB" id="366390at2759"/>
<gene>
    <name evidence="4" type="ORF">Esi_0234_0023</name>
</gene>
<dbReference type="Pfam" id="PF12796">
    <property type="entry name" value="Ank_2"/>
    <property type="match status" value="3"/>
</dbReference>
<dbReference type="eggNOG" id="KOG4177">
    <property type="taxonomic scope" value="Eukaryota"/>
</dbReference>
<dbReference type="SUPFAM" id="SSF48403">
    <property type="entry name" value="Ankyrin repeat"/>
    <property type="match status" value="1"/>
</dbReference>
<evidence type="ECO:0000256" key="1">
    <source>
        <dbReference type="ARBA" id="ARBA00022737"/>
    </source>
</evidence>
<evidence type="ECO:0000313" key="5">
    <source>
        <dbReference type="Proteomes" id="UP000002630"/>
    </source>
</evidence>
<evidence type="ECO:0000256" key="2">
    <source>
        <dbReference type="ARBA" id="ARBA00023043"/>
    </source>
</evidence>
<evidence type="ECO:0000256" key="3">
    <source>
        <dbReference type="PROSITE-ProRule" id="PRU00023"/>
    </source>
</evidence>
<dbReference type="InterPro" id="IPR002110">
    <property type="entry name" value="Ankyrin_rpt"/>
</dbReference>
<dbReference type="STRING" id="2880.D7FSI6"/>
<dbReference type="SMART" id="SM00248">
    <property type="entry name" value="ANK"/>
    <property type="match status" value="6"/>
</dbReference>
<proteinExistence type="predicted"/>
<dbReference type="Proteomes" id="UP000002630">
    <property type="component" value="Unassembled WGS sequence"/>
</dbReference>
<keyword evidence="1" id="KW-0677">Repeat</keyword>